<dbReference type="Proteomes" id="UP000215902">
    <property type="component" value="Unassembled WGS sequence"/>
</dbReference>
<keyword evidence="7" id="KW-0175">Coiled coil</keyword>
<dbReference type="PROSITE" id="PS50192">
    <property type="entry name" value="T_SNARE"/>
    <property type="match status" value="1"/>
</dbReference>
<name>A0A267H9C8_9PLAT</name>
<gene>
    <name evidence="12" type="ORF">BOX15_Mlig016588g2</name>
</gene>
<dbReference type="PANTHER" id="PTHR15959">
    <property type="entry name" value="SYNTAXIN-18"/>
    <property type="match status" value="1"/>
</dbReference>
<dbReference type="STRING" id="282301.A0A267H9C8"/>
<dbReference type="OrthoDB" id="342981at2759"/>
<evidence type="ECO:0000313" key="13">
    <source>
        <dbReference type="Proteomes" id="UP000215902"/>
    </source>
</evidence>
<accession>A0A267H9C8</accession>
<comment type="caution">
    <text evidence="12">The sequence shown here is derived from an EMBL/GenBank/DDBJ whole genome shotgun (WGS) entry which is preliminary data.</text>
</comment>
<feature type="region of interest" description="Disordered" evidence="9">
    <location>
        <begin position="156"/>
        <end position="199"/>
    </location>
</feature>
<evidence type="ECO:0000259" key="11">
    <source>
        <dbReference type="PROSITE" id="PS50192"/>
    </source>
</evidence>
<keyword evidence="8 10" id="KW-0472">Membrane</keyword>
<dbReference type="PANTHER" id="PTHR15959:SF0">
    <property type="entry name" value="SYNTAXIN-18"/>
    <property type="match status" value="1"/>
</dbReference>
<keyword evidence="6 10" id="KW-1133">Transmembrane helix</keyword>
<dbReference type="GO" id="GO:0006890">
    <property type="term" value="P:retrograde vesicle-mediated transport, Golgi to endoplasmic reticulum"/>
    <property type="evidence" value="ECO:0007669"/>
    <property type="project" value="TreeGrafter"/>
</dbReference>
<dbReference type="SUPFAM" id="SSF47661">
    <property type="entry name" value="t-snare proteins"/>
    <property type="match status" value="1"/>
</dbReference>
<comment type="similarity">
    <text evidence="2">Belongs to the syntaxin family.</text>
</comment>
<feature type="transmembrane region" description="Helical" evidence="10">
    <location>
        <begin position="280"/>
        <end position="298"/>
    </location>
</feature>
<dbReference type="GO" id="GO:0031201">
    <property type="term" value="C:SNARE complex"/>
    <property type="evidence" value="ECO:0007669"/>
    <property type="project" value="TreeGrafter"/>
</dbReference>
<evidence type="ECO:0000256" key="3">
    <source>
        <dbReference type="ARBA" id="ARBA00022448"/>
    </source>
</evidence>
<comment type="subcellular location">
    <subcellularLocation>
        <location evidence="1">Membrane</location>
        <topology evidence="1">Single-pass type IV membrane protein</topology>
    </subcellularLocation>
</comment>
<dbReference type="InterPro" id="IPR010989">
    <property type="entry name" value="SNARE"/>
</dbReference>
<evidence type="ECO:0000313" key="12">
    <source>
        <dbReference type="EMBL" id="PAA94284.1"/>
    </source>
</evidence>
<proteinExistence type="inferred from homology"/>
<feature type="non-terminal residue" evidence="12">
    <location>
        <position position="1"/>
    </location>
</feature>
<evidence type="ECO:0000256" key="1">
    <source>
        <dbReference type="ARBA" id="ARBA00004211"/>
    </source>
</evidence>
<evidence type="ECO:0000256" key="8">
    <source>
        <dbReference type="ARBA" id="ARBA00023136"/>
    </source>
</evidence>
<evidence type="ECO:0000256" key="10">
    <source>
        <dbReference type="SAM" id="Phobius"/>
    </source>
</evidence>
<dbReference type="EMBL" id="NIVC01000012">
    <property type="protein sequence ID" value="PAA94284.1"/>
    <property type="molecule type" value="Genomic_DNA"/>
</dbReference>
<feature type="compositionally biased region" description="Low complexity" evidence="9">
    <location>
        <begin position="169"/>
        <end position="182"/>
    </location>
</feature>
<reference evidence="12 13" key="1">
    <citation type="submission" date="2017-06" db="EMBL/GenBank/DDBJ databases">
        <title>A platform for efficient transgenesis in Macrostomum lignano, a flatworm model organism for stem cell research.</title>
        <authorList>
            <person name="Berezikov E."/>
        </authorList>
    </citation>
    <scope>NUCLEOTIDE SEQUENCE [LARGE SCALE GENOMIC DNA]</scope>
    <source>
        <strain evidence="12">DV1</strain>
        <tissue evidence="12">Whole organism</tissue>
    </source>
</reference>
<organism evidence="12 13">
    <name type="scientific">Macrostomum lignano</name>
    <dbReference type="NCBI Taxonomy" id="282301"/>
    <lineage>
        <taxon>Eukaryota</taxon>
        <taxon>Metazoa</taxon>
        <taxon>Spiralia</taxon>
        <taxon>Lophotrochozoa</taxon>
        <taxon>Platyhelminthes</taxon>
        <taxon>Rhabditophora</taxon>
        <taxon>Macrostomorpha</taxon>
        <taxon>Macrostomida</taxon>
        <taxon>Macrostomidae</taxon>
        <taxon>Macrostomum</taxon>
    </lineage>
</organism>
<keyword evidence="3" id="KW-0813">Transport</keyword>
<evidence type="ECO:0000256" key="9">
    <source>
        <dbReference type="SAM" id="MobiDB-lite"/>
    </source>
</evidence>
<keyword evidence="5" id="KW-0653">Protein transport</keyword>
<dbReference type="InterPro" id="IPR000727">
    <property type="entry name" value="T_SNARE_dom"/>
</dbReference>
<keyword evidence="13" id="KW-1185">Reference proteome</keyword>
<evidence type="ECO:0000256" key="6">
    <source>
        <dbReference type="ARBA" id="ARBA00022989"/>
    </source>
</evidence>
<dbReference type="GO" id="GO:0005783">
    <property type="term" value="C:endoplasmic reticulum"/>
    <property type="evidence" value="ECO:0007669"/>
    <property type="project" value="TreeGrafter"/>
</dbReference>
<dbReference type="AlphaFoldDB" id="A0A267H9C8"/>
<evidence type="ECO:0000256" key="7">
    <source>
        <dbReference type="ARBA" id="ARBA00023054"/>
    </source>
</evidence>
<sequence>DVTKVFRAAVKALELRKGLSNSLQQQQQQQQQQQKTPKEDLQCNFSTQGRQLHSLIVQARNIVQSAQSDSTESARTTPAVEQEIARMLAACDAGLNRLTSQLAEPSAAVAGPQVLAHRREVTQILRERLQTIAASHRAACHRRRRRARLQAEFVPASVLQRRRNPTNQSKSSVASKTTSTTVQPPQPDDPIVESLSPDEKAELQQESIAMLNELTALSGDVKQVESQLTQIASLQRQFGERVLEQEGQIDHIHVETVSSVENVRYGNEQLRKAMQNKASLRFWLLFYLIVTSLTLWFLDWYND</sequence>
<evidence type="ECO:0000256" key="5">
    <source>
        <dbReference type="ARBA" id="ARBA00022927"/>
    </source>
</evidence>
<dbReference type="GO" id="GO:0015031">
    <property type="term" value="P:protein transport"/>
    <property type="evidence" value="ECO:0007669"/>
    <property type="project" value="UniProtKB-KW"/>
</dbReference>
<dbReference type="Gene3D" id="1.20.5.110">
    <property type="match status" value="1"/>
</dbReference>
<feature type="domain" description="T-SNARE coiled-coil homology" evidence="11">
    <location>
        <begin position="220"/>
        <end position="273"/>
    </location>
</feature>
<keyword evidence="4 10" id="KW-0812">Transmembrane</keyword>
<protein>
    <recommendedName>
        <fullName evidence="11">t-SNARE coiled-coil homology domain-containing protein</fullName>
    </recommendedName>
</protein>
<evidence type="ECO:0000256" key="2">
    <source>
        <dbReference type="ARBA" id="ARBA00009063"/>
    </source>
</evidence>
<evidence type="ECO:0000256" key="4">
    <source>
        <dbReference type="ARBA" id="ARBA00022692"/>
    </source>
</evidence>